<keyword evidence="3" id="KW-1185">Reference proteome</keyword>
<comment type="caution">
    <text evidence="2">The sequence shown here is derived from an EMBL/GenBank/DDBJ whole genome shotgun (WGS) entry which is preliminary data.</text>
</comment>
<gene>
    <name evidence="2" type="ORF">ACFOUT_03525</name>
</gene>
<feature type="chain" id="PRO_5046791626" evidence="1">
    <location>
        <begin position="28"/>
        <end position="86"/>
    </location>
</feature>
<dbReference type="EMBL" id="JBHSAW010000003">
    <property type="protein sequence ID" value="MFC4094928.1"/>
    <property type="molecule type" value="Genomic_DNA"/>
</dbReference>
<feature type="signal peptide" evidence="1">
    <location>
        <begin position="1"/>
        <end position="27"/>
    </location>
</feature>
<dbReference type="RefSeq" id="WP_225621205.1">
    <property type="nucleotide sequence ID" value="NZ_JACYFJ010000003.1"/>
</dbReference>
<organism evidence="2 3">
    <name type="scientific">Euzebyella saccharophila</name>
    <dbReference type="NCBI Taxonomy" id="679664"/>
    <lineage>
        <taxon>Bacteria</taxon>
        <taxon>Pseudomonadati</taxon>
        <taxon>Bacteroidota</taxon>
        <taxon>Flavobacteriia</taxon>
        <taxon>Flavobacteriales</taxon>
        <taxon>Flavobacteriaceae</taxon>
        <taxon>Euzebyella</taxon>
    </lineage>
</organism>
<protein>
    <submittedName>
        <fullName evidence="2">Uncharacterized protein</fullName>
    </submittedName>
</protein>
<evidence type="ECO:0000256" key="1">
    <source>
        <dbReference type="SAM" id="SignalP"/>
    </source>
</evidence>
<evidence type="ECO:0000313" key="3">
    <source>
        <dbReference type="Proteomes" id="UP001595814"/>
    </source>
</evidence>
<accession>A0ABV8JQZ5</accession>
<name>A0ABV8JQZ5_9FLAO</name>
<evidence type="ECO:0000313" key="2">
    <source>
        <dbReference type="EMBL" id="MFC4094928.1"/>
    </source>
</evidence>
<keyword evidence="1" id="KW-0732">Signal</keyword>
<reference evidence="3" key="1">
    <citation type="journal article" date="2019" name="Int. J. Syst. Evol. Microbiol.">
        <title>The Global Catalogue of Microorganisms (GCM) 10K type strain sequencing project: providing services to taxonomists for standard genome sequencing and annotation.</title>
        <authorList>
            <consortium name="The Broad Institute Genomics Platform"/>
            <consortium name="The Broad Institute Genome Sequencing Center for Infectious Disease"/>
            <person name="Wu L."/>
            <person name="Ma J."/>
        </authorList>
    </citation>
    <scope>NUCLEOTIDE SEQUENCE [LARGE SCALE GENOMIC DNA]</scope>
    <source>
        <strain evidence="3">CECT 7477</strain>
    </source>
</reference>
<dbReference type="Proteomes" id="UP001595814">
    <property type="component" value="Unassembled WGS sequence"/>
</dbReference>
<proteinExistence type="predicted"/>
<sequence>MYSIRLNTIPFAFALLLGAAFCFGQQANVNLEYNPQKDTEGLTPFSAAVNSPEVHDDQTVTFRVKAPDAKNVELNPGAINTALGKG</sequence>